<keyword evidence="3 7" id="KW-0460">Magnesium</keyword>
<dbReference type="SUPFAM" id="SSF52540">
    <property type="entry name" value="P-loop containing nucleoside triphosphate hydrolases"/>
    <property type="match status" value="1"/>
</dbReference>
<dbReference type="FunFam" id="1.10.400.10:FF:000002">
    <property type="entry name" value="guanine nucleotide-binding protein G(Q) subunit alpha"/>
    <property type="match status" value="1"/>
</dbReference>
<dbReference type="InterPro" id="IPR001019">
    <property type="entry name" value="Gprotein_alpha_su"/>
</dbReference>
<dbReference type="GO" id="GO:0007188">
    <property type="term" value="P:adenylate cyclase-modulating G protein-coupled receptor signaling pathway"/>
    <property type="evidence" value="ECO:0007669"/>
    <property type="project" value="TreeGrafter"/>
</dbReference>
<dbReference type="PRINTS" id="PR00440">
    <property type="entry name" value="GPROTEINA12"/>
</dbReference>
<evidence type="ECO:0000256" key="7">
    <source>
        <dbReference type="PIRSR" id="PIRSR601019-2"/>
    </source>
</evidence>
<dbReference type="GO" id="GO:0003924">
    <property type="term" value="F:GTPase activity"/>
    <property type="evidence" value="ECO:0007669"/>
    <property type="project" value="InterPro"/>
</dbReference>
<feature type="binding site" evidence="6">
    <location>
        <begin position="146"/>
        <end position="150"/>
    </location>
    <ligand>
        <name>GTP</name>
        <dbReference type="ChEBI" id="CHEBI:37565"/>
    </ligand>
</feature>
<proteinExistence type="evidence at transcript level"/>
<gene>
    <name evidence="8" type="primary">MoGa-2</name>
</gene>
<evidence type="ECO:0000256" key="3">
    <source>
        <dbReference type="ARBA" id="ARBA00022842"/>
    </source>
</evidence>
<evidence type="ECO:0000256" key="6">
    <source>
        <dbReference type="PIRSR" id="PIRSR601019-1"/>
    </source>
</evidence>
<dbReference type="GO" id="GO:0005525">
    <property type="term" value="F:GTP binding"/>
    <property type="evidence" value="ECO:0007669"/>
    <property type="project" value="UniProtKB-KW"/>
</dbReference>
<dbReference type="GO" id="GO:0007266">
    <property type="term" value="P:Rho protein signal transduction"/>
    <property type="evidence" value="ECO:0007669"/>
    <property type="project" value="InterPro"/>
</dbReference>
<dbReference type="GO" id="GO:0031683">
    <property type="term" value="F:G-protein beta/gamma-subunit complex binding"/>
    <property type="evidence" value="ECO:0007669"/>
    <property type="project" value="InterPro"/>
</dbReference>
<dbReference type="GO" id="GO:0001664">
    <property type="term" value="F:G protein-coupled receptor binding"/>
    <property type="evidence" value="ECO:0007669"/>
    <property type="project" value="InterPro"/>
</dbReference>
<dbReference type="InterPro" id="IPR011025">
    <property type="entry name" value="GproteinA_insert"/>
</dbReference>
<feature type="binding site" evidence="6">
    <location>
        <begin position="120"/>
        <end position="126"/>
    </location>
    <ligand>
        <name>GTP</name>
        <dbReference type="ChEBI" id="CHEBI:37565"/>
    </ligand>
</feature>
<evidence type="ECO:0000256" key="2">
    <source>
        <dbReference type="ARBA" id="ARBA00022741"/>
    </source>
</evidence>
<reference evidence="8" key="1">
    <citation type="submission" date="2002-12" db="EMBL/GenBank/DDBJ databases">
        <title>Divergence pattern of animal gene families and relationship with evolution of multicellular systems.</title>
        <authorList>
            <person name="Suga H."/>
            <person name="Miyata T."/>
        </authorList>
    </citation>
    <scope>NUCLEOTIDE SEQUENCE</scope>
</reference>
<organism evidence="8">
    <name type="scientific">Monosiga ovata</name>
    <dbReference type="NCBI Taxonomy" id="81526"/>
    <lineage>
        <taxon>Eukaryota</taxon>
        <taxon>Choanoflagellata</taxon>
        <taxon>Craspedida</taxon>
        <taxon>Salpingoecidae</taxon>
        <taxon>Monosiga</taxon>
    </lineage>
</organism>
<dbReference type="FunFam" id="3.40.50.300:FF:000692">
    <property type="entry name" value="Guanine nucleotide-binding protein subunit alpha"/>
    <property type="match status" value="1"/>
</dbReference>
<dbReference type="PROSITE" id="PS51882">
    <property type="entry name" value="G_ALPHA"/>
    <property type="match status" value="1"/>
</dbReference>
<dbReference type="SMART" id="SM00275">
    <property type="entry name" value="G_alpha"/>
    <property type="match status" value="1"/>
</dbReference>
<feature type="binding site" evidence="6">
    <location>
        <begin position="215"/>
        <end position="218"/>
    </location>
    <ligand>
        <name>GTP</name>
        <dbReference type="ChEBI" id="CHEBI:37565"/>
    </ligand>
</feature>
<keyword evidence="4 6" id="KW-0342">GTP-binding</keyword>
<dbReference type="GO" id="GO:0046872">
    <property type="term" value="F:metal ion binding"/>
    <property type="evidence" value="ECO:0007669"/>
    <property type="project" value="UniProtKB-KW"/>
</dbReference>
<dbReference type="AlphaFoldDB" id="E5RKD1"/>
<dbReference type="GO" id="GO:0005737">
    <property type="term" value="C:cytoplasm"/>
    <property type="evidence" value="ECO:0007669"/>
    <property type="project" value="TreeGrafter"/>
</dbReference>
<evidence type="ECO:0000256" key="5">
    <source>
        <dbReference type="ARBA" id="ARBA00023224"/>
    </source>
</evidence>
<keyword evidence="2 6" id="KW-0547">Nucleotide-binding</keyword>
<feature type="non-terminal residue" evidence="8">
    <location>
        <position position="1"/>
    </location>
</feature>
<feature type="binding site" evidence="6">
    <location>
        <position position="271"/>
    </location>
    <ligand>
        <name>GTP</name>
        <dbReference type="ChEBI" id="CHEBI:37565"/>
    </ligand>
</feature>
<dbReference type="PANTHER" id="PTHR10218:SF360">
    <property type="entry name" value="GUANINE NUCLEOTIDE-BINDING PROTEIN SUBUNIT ALPHA HOMOLOG"/>
    <property type="match status" value="1"/>
</dbReference>
<dbReference type="InterPro" id="IPR000469">
    <property type="entry name" value="Gprotein_alpha_12/13"/>
</dbReference>
<dbReference type="Gene3D" id="1.10.400.10">
    <property type="entry name" value="GI Alpha 1, domain 2-like"/>
    <property type="match status" value="1"/>
</dbReference>
<keyword evidence="5" id="KW-0807">Transducer</keyword>
<dbReference type="CDD" id="cd00066">
    <property type="entry name" value="G-alpha"/>
    <property type="match status" value="1"/>
</dbReference>
<dbReference type="Pfam" id="PF00503">
    <property type="entry name" value="G-alpha"/>
    <property type="match status" value="1"/>
</dbReference>
<evidence type="ECO:0000256" key="4">
    <source>
        <dbReference type="ARBA" id="ARBA00023134"/>
    </source>
</evidence>
<dbReference type="PANTHER" id="PTHR10218">
    <property type="entry name" value="GTP-BINDING PROTEIN ALPHA SUBUNIT"/>
    <property type="match status" value="1"/>
</dbReference>
<keyword evidence="1 7" id="KW-0479">Metal-binding</keyword>
<dbReference type="PRINTS" id="PR00318">
    <property type="entry name" value="GPROTEINA"/>
</dbReference>
<name>E5RKD1_9EUKA</name>
<evidence type="ECO:0000313" key="8">
    <source>
        <dbReference type="EMBL" id="BAJ52640.1"/>
    </source>
</evidence>
<dbReference type="EMBL" id="AB098206">
    <property type="protein sequence ID" value="BAJ52640.1"/>
    <property type="molecule type" value="mRNA"/>
</dbReference>
<evidence type="ECO:0000256" key="1">
    <source>
        <dbReference type="ARBA" id="ARBA00022723"/>
    </source>
</evidence>
<dbReference type="SUPFAM" id="SSF47895">
    <property type="entry name" value="Transducin (alpha subunit), insertion domain"/>
    <property type="match status" value="1"/>
</dbReference>
<feature type="binding site" evidence="6">
    <location>
        <begin position="95"/>
        <end position="96"/>
    </location>
    <ligand>
        <name>GTP</name>
        <dbReference type="ChEBI" id="CHEBI:37565"/>
    </ligand>
</feature>
<dbReference type="Gene3D" id="3.40.50.300">
    <property type="entry name" value="P-loop containing nucleotide triphosphate hydrolases"/>
    <property type="match status" value="1"/>
</dbReference>
<accession>E5RKD1</accession>
<dbReference type="InterPro" id="IPR027417">
    <property type="entry name" value="P-loop_NTPase"/>
</dbReference>
<sequence length="299" mass="35001">RILYGKGFQEEDRKGYTQLVYRNILRSMRAMLDAMETFGIPLQDKSLQDGAYNLLDTDPNTYEDIQPHKDLFRSLWADAGVKKVFQRGNEYQLSDSTPYFLNAVDRIATPGFIPSVDDVLRAREATTGIHEFVFDLENKVSLRMLDVGGQRSERRKWIHCFESVTSIIFIASCSEYDQALVEQSDMNRMQESVSLFEQIITYHWFREASFILFLNKHDILQEKIKRSHIRSYFPTFEGKDCDLPDAEAFILQLYLSRKPQTHDVYHHFTMATDTKNIEFVFASVKSTILRIHLKTYNLF</sequence>
<protein>
    <submittedName>
        <fullName evidence="8">G protein alpha subunit</fullName>
    </submittedName>
</protein>
<feature type="binding site" evidence="7">
    <location>
        <position position="126"/>
    </location>
    <ligand>
        <name>Mg(2+)</name>
        <dbReference type="ChEBI" id="CHEBI:18420"/>
    </ligand>
</feature>
<dbReference type="GO" id="GO:0005834">
    <property type="term" value="C:heterotrimeric G-protein complex"/>
    <property type="evidence" value="ECO:0007669"/>
    <property type="project" value="TreeGrafter"/>
</dbReference>